<sequence>MRKIRIAVVAFNDILPFHLSVPCGVFQAVLREKTSPFRLRVCSAEGKRVRSASGFAIATDYGLDELRNADIVIVPSWRDADERPPEALLEALRRAAASGKRIVGLCMGAFVLGHAGLLDGRRATTHWFATDELAALFPTAEVDPDVLYVDAGQIVTSAGAAAGIDCCLHLVRQLLGSEHANRIARRMVVSPFRHGGQAQFIEQPVPAMAGDVRMGKLLDEIRRKLRHPHSLDEIAARAAMSRRSFTRHFRQLTGSSFGDWLMSQRLSEAQRLLETTSLPLDRIAGAVGLGSPVTLRQHFQRAFRTSPMNYRRTFNAARVEN</sequence>
<dbReference type="Gene3D" id="3.40.50.880">
    <property type="match status" value="1"/>
</dbReference>
<dbReference type="CDD" id="cd03137">
    <property type="entry name" value="GATase1_AraC_1"/>
    <property type="match status" value="1"/>
</dbReference>
<name>A0ABW8KC43_9GAMM</name>
<dbReference type="SMART" id="SM00342">
    <property type="entry name" value="HTH_ARAC"/>
    <property type="match status" value="1"/>
</dbReference>
<dbReference type="SUPFAM" id="SSF46689">
    <property type="entry name" value="Homeodomain-like"/>
    <property type="match status" value="2"/>
</dbReference>
<dbReference type="SUPFAM" id="SSF52317">
    <property type="entry name" value="Class I glutamine amidotransferase-like"/>
    <property type="match status" value="1"/>
</dbReference>
<dbReference type="InterPro" id="IPR029062">
    <property type="entry name" value="Class_I_gatase-like"/>
</dbReference>
<dbReference type="InterPro" id="IPR018060">
    <property type="entry name" value="HTH_AraC"/>
</dbReference>
<dbReference type="PANTHER" id="PTHR43130:SF3">
    <property type="entry name" value="HTH-TYPE TRANSCRIPTIONAL REGULATOR RV1931C"/>
    <property type="match status" value="1"/>
</dbReference>
<evidence type="ECO:0000313" key="5">
    <source>
        <dbReference type="Proteomes" id="UP001620408"/>
    </source>
</evidence>
<dbReference type="PROSITE" id="PS01124">
    <property type="entry name" value="HTH_ARAC_FAMILY_2"/>
    <property type="match status" value="1"/>
</dbReference>
<keyword evidence="1" id="KW-0805">Transcription regulation</keyword>
<comment type="caution">
    <text evidence="4">The sequence shown here is derived from an EMBL/GenBank/DDBJ whole genome shotgun (WGS) entry which is preliminary data.</text>
</comment>
<keyword evidence="2" id="KW-0804">Transcription</keyword>
<dbReference type="Pfam" id="PF12833">
    <property type="entry name" value="HTH_18"/>
    <property type="match status" value="1"/>
</dbReference>
<accession>A0ABW8KC43</accession>
<dbReference type="PANTHER" id="PTHR43130">
    <property type="entry name" value="ARAC-FAMILY TRANSCRIPTIONAL REGULATOR"/>
    <property type="match status" value="1"/>
</dbReference>
<protein>
    <submittedName>
        <fullName evidence="4">DJ-1/PfpI family protein</fullName>
    </submittedName>
</protein>
<gene>
    <name evidence="4" type="ORF">ISS97_19350</name>
</gene>
<organism evidence="4 5">
    <name type="scientific">Dyella koreensis</name>
    <dbReference type="NCBI Taxonomy" id="311235"/>
    <lineage>
        <taxon>Bacteria</taxon>
        <taxon>Pseudomonadati</taxon>
        <taxon>Pseudomonadota</taxon>
        <taxon>Gammaproteobacteria</taxon>
        <taxon>Lysobacterales</taxon>
        <taxon>Rhodanobacteraceae</taxon>
        <taxon>Dyella</taxon>
    </lineage>
</organism>
<evidence type="ECO:0000313" key="4">
    <source>
        <dbReference type="EMBL" id="MFK2919427.1"/>
    </source>
</evidence>
<dbReference type="InterPro" id="IPR052158">
    <property type="entry name" value="INH-QAR"/>
</dbReference>
<dbReference type="Proteomes" id="UP001620408">
    <property type="component" value="Unassembled WGS sequence"/>
</dbReference>
<evidence type="ECO:0000256" key="1">
    <source>
        <dbReference type="ARBA" id="ARBA00023015"/>
    </source>
</evidence>
<evidence type="ECO:0000259" key="3">
    <source>
        <dbReference type="PROSITE" id="PS01124"/>
    </source>
</evidence>
<dbReference type="Gene3D" id="1.10.10.60">
    <property type="entry name" value="Homeodomain-like"/>
    <property type="match status" value="1"/>
</dbReference>
<keyword evidence="5" id="KW-1185">Reference proteome</keyword>
<dbReference type="RefSeq" id="WP_379984535.1">
    <property type="nucleotide sequence ID" value="NZ_JADIKD010000012.1"/>
</dbReference>
<reference evidence="4 5" key="1">
    <citation type="submission" date="2020-10" db="EMBL/GenBank/DDBJ databases">
        <title>Phylogeny of dyella-like bacteria.</title>
        <authorList>
            <person name="Fu J."/>
        </authorList>
    </citation>
    <scope>NUCLEOTIDE SEQUENCE [LARGE SCALE GENOMIC DNA]</scope>
    <source>
        <strain evidence="4 5">BB4</strain>
    </source>
</reference>
<dbReference type="Pfam" id="PF01965">
    <property type="entry name" value="DJ-1_PfpI"/>
    <property type="match status" value="1"/>
</dbReference>
<dbReference type="InterPro" id="IPR002818">
    <property type="entry name" value="DJ-1/PfpI"/>
</dbReference>
<feature type="domain" description="HTH araC/xylS-type" evidence="3">
    <location>
        <begin position="215"/>
        <end position="313"/>
    </location>
</feature>
<dbReference type="InterPro" id="IPR009057">
    <property type="entry name" value="Homeodomain-like_sf"/>
</dbReference>
<proteinExistence type="predicted"/>
<evidence type="ECO:0000256" key="2">
    <source>
        <dbReference type="ARBA" id="ARBA00023163"/>
    </source>
</evidence>
<dbReference type="EMBL" id="JADIKD010000012">
    <property type="protein sequence ID" value="MFK2919427.1"/>
    <property type="molecule type" value="Genomic_DNA"/>
</dbReference>